<dbReference type="PROSITE" id="PS50106">
    <property type="entry name" value="PDZ"/>
    <property type="match status" value="1"/>
</dbReference>
<feature type="non-terminal residue" evidence="2">
    <location>
        <position position="1"/>
    </location>
</feature>
<feature type="non-terminal residue" evidence="2">
    <location>
        <position position="55"/>
    </location>
</feature>
<dbReference type="Gene3D" id="2.30.42.10">
    <property type="match status" value="1"/>
</dbReference>
<organism evidence="2">
    <name type="scientific">marine metagenome</name>
    <dbReference type="NCBI Taxonomy" id="408172"/>
    <lineage>
        <taxon>unclassified sequences</taxon>
        <taxon>metagenomes</taxon>
        <taxon>ecological metagenomes</taxon>
    </lineage>
</organism>
<dbReference type="Pfam" id="PF17820">
    <property type="entry name" value="PDZ_6"/>
    <property type="match status" value="1"/>
</dbReference>
<proteinExistence type="predicted"/>
<dbReference type="AlphaFoldDB" id="A0A382XWW5"/>
<protein>
    <recommendedName>
        <fullName evidence="1">PDZ domain-containing protein</fullName>
    </recommendedName>
</protein>
<accession>A0A382XWW5</accession>
<gene>
    <name evidence="2" type="ORF">METZ01_LOCUS428461</name>
</gene>
<dbReference type="SUPFAM" id="SSF50156">
    <property type="entry name" value="PDZ domain-like"/>
    <property type="match status" value="1"/>
</dbReference>
<evidence type="ECO:0000259" key="1">
    <source>
        <dbReference type="PROSITE" id="PS50106"/>
    </source>
</evidence>
<dbReference type="InterPro" id="IPR036034">
    <property type="entry name" value="PDZ_sf"/>
</dbReference>
<dbReference type="EMBL" id="UINC01171179">
    <property type="protein sequence ID" value="SVD75607.1"/>
    <property type="molecule type" value="Genomic_DNA"/>
</dbReference>
<dbReference type="InterPro" id="IPR001478">
    <property type="entry name" value="PDZ"/>
</dbReference>
<feature type="domain" description="PDZ" evidence="1">
    <location>
        <begin position="1"/>
        <end position="32"/>
    </location>
</feature>
<dbReference type="InterPro" id="IPR041489">
    <property type="entry name" value="PDZ_6"/>
</dbReference>
<name>A0A382XWW5_9ZZZZ</name>
<evidence type="ECO:0000313" key="2">
    <source>
        <dbReference type="EMBL" id="SVD75607.1"/>
    </source>
</evidence>
<sequence length="55" mass="5935">VKQIEPGTLADRAGFEPGDQILQVNGATIKDLIGFQVASSEGLLNFEVQRGDEVY</sequence>
<reference evidence="2" key="1">
    <citation type="submission" date="2018-05" db="EMBL/GenBank/DDBJ databases">
        <authorList>
            <person name="Lanie J.A."/>
            <person name="Ng W.-L."/>
            <person name="Kazmierczak K.M."/>
            <person name="Andrzejewski T.M."/>
            <person name="Davidsen T.M."/>
            <person name="Wayne K.J."/>
            <person name="Tettelin H."/>
            <person name="Glass J.I."/>
            <person name="Rusch D."/>
            <person name="Podicherti R."/>
            <person name="Tsui H.-C.T."/>
            <person name="Winkler M.E."/>
        </authorList>
    </citation>
    <scope>NUCLEOTIDE SEQUENCE</scope>
</reference>